<reference evidence="10 11" key="1">
    <citation type="journal article" date="2013" name="PLoS Genet.">
        <title>Distinctive expansion of potential virulence genes in the genome of the oomycete fish pathogen Saprolegnia parasitica.</title>
        <authorList>
            <person name="Jiang R.H."/>
            <person name="de Bruijn I."/>
            <person name="Haas B.J."/>
            <person name="Belmonte R."/>
            <person name="Lobach L."/>
            <person name="Christie J."/>
            <person name="van den Ackerveken G."/>
            <person name="Bottin A."/>
            <person name="Bulone V."/>
            <person name="Diaz-Moreno S.M."/>
            <person name="Dumas B."/>
            <person name="Fan L."/>
            <person name="Gaulin E."/>
            <person name="Govers F."/>
            <person name="Grenville-Briggs L.J."/>
            <person name="Horner N.R."/>
            <person name="Levin J.Z."/>
            <person name="Mammella M."/>
            <person name="Meijer H.J."/>
            <person name="Morris P."/>
            <person name="Nusbaum C."/>
            <person name="Oome S."/>
            <person name="Phillips A.J."/>
            <person name="van Rooyen D."/>
            <person name="Rzeszutek E."/>
            <person name="Saraiva M."/>
            <person name="Secombes C.J."/>
            <person name="Seidl M.F."/>
            <person name="Snel B."/>
            <person name="Stassen J.H."/>
            <person name="Sykes S."/>
            <person name="Tripathy S."/>
            <person name="van den Berg H."/>
            <person name="Vega-Arreguin J.C."/>
            <person name="Wawra S."/>
            <person name="Young S.K."/>
            <person name="Zeng Q."/>
            <person name="Dieguez-Uribeondo J."/>
            <person name="Russ C."/>
            <person name="Tyler B.M."/>
            <person name="van West P."/>
        </authorList>
    </citation>
    <scope>NUCLEOTIDE SEQUENCE [LARGE SCALE GENOMIC DNA]</scope>
    <source>
        <strain evidence="10 11">CBS 223.65</strain>
    </source>
</reference>
<evidence type="ECO:0000256" key="6">
    <source>
        <dbReference type="ARBA" id="ARBA00023054"/>
    </source>
</evidence>
<comment type="subcellular location">
    <subcellularLocation>
        <location evidence="1">Cytoplasm</location>
        <location evidence="1">Cytoskeleton</location>
        <location evidence="1">Microtubule organizing center</location>
        <location evidence="1">Centrosome</location>
        <location evidence="1">Centriole</location>
    </subcellularLocation>
    <subcellularLocation>
        <location evidence="3">Cytoplasm</location>
        <location evidence="3">Cytoskeleton</location>
        <location evidence="3">Spindle pole</location>
    </subcellularLocation>
    <subcellularLocation>
        <location evidence="2">Midbody</location>
    </subcellularLocation>
</comment>
<comment type="function">
    <text evidence="8">Centriole-enriched microtubule-binding protein involved in centriole biogenesis. In collaboration with CEP295 and POC1B, is required for the centriole-to-centrosome conversion by ensuring the formation of bona fide centriole wall. Functions as a linker component that maintains centrosome cohesion. Associates with CROCC and regulates its stability and localization to the centrosome.</text>
</comment>
<gene>
    <name evidence="10" type="ORF">SPRG_00686</name>
</gene>
<dbReference type="EMBL" id="KK583190">
    <property type="protein sequence ID" value="KDO34623.1"/>
    <property type="molecule type" value="Genomic_DNA"/>
</dbReference>
<name>A0A067CVU5_SAPPC</name>
<dbReference type="GO" id="GO:0030496">
    <property type="term" value="C:midbody"/>
    <property type="evidence" value="ECO:0007669"/>
    <property type="project" value="UniProtKB-SubCell"/>
</dbReference>
<dbReference type="VEuPathDB" id="FungiDB:SPRG_00686"/>
<protein>
    <recommendedName>
        <fullName evidence="4">Centrosomal protein of 44 kDa</fullName>
    </recommendedName>
</protein>
<proteinExistence type="predicted"/>
<evidence type="ECO:0000256" key="8">
    <source>
        <dbReference type="ARBA" id="ARBA00046235"/>
    </source>
</evidence>
<dbReference type="PANTHER" id="PTHR31477:SF1">
    <property type="entry name" value="CENTROSOMAL PROTEIN OF 44 KDA"/>
    <property type="match status" value="1"/>
</dbReference>
<sequence>MATGDLGNNATKVRRQLQAIQYPHDANDAAKQLARGTPVNHLRELLRILHYALLDYSRHVAQRVQAADLDLYGRTDAKFVDGVFRFAREHLGYFPSLTSAQFLSATQFRERKLIIVAEMLEHIAKIHVEGLRQQRIKQSVWVPSDKAPSGRPSRPVQSPIEMVEHRAKAPATWQSVNLGQTKPSRVVRHVASPPAYHVSPLLPAPQPEPEPEAPLIFNWQTPIDGAVYKTMDKAVLKPPPPTPYWVEAHVQQEQQSPRTYEECDDAVDELYPRELPIQPSVEHPIQPSRAPTPSVPAMQATLATLEATLCNKLDDILALVTDKFAQLDARLARLEAKVDKPDSYRSPNQELETAKALNVPRTTTAHSSVYRWPPEPAAFRKVI</sequence>
<dbReference type="PANTHER" id="PTHR31477">
    <property type="entry name" value="CENTROSOMAL PROTEIN OF 44 KDA"/>
    <property type="match status" value="1"/>
</dbReference>
<dbReference type="RefSeq" id="XP_012194299.1">
    <property type="nucleotide sequence ID" value="XM_012338909.1"/>
</dbReference>
<dbReference type="KEGG" id="spar:SPRG_00686"/>
<keyword evidence="6" id="KW-0175">Coiled coil</keyword>
<evidence type="ECO:0000259" key="9">
    <source>
        <dbReference type="Pfam" id="PF15007"/>
    </source>
</evidence>
<evidence type="ECO:0000256" key="4">
    <source>
        <dbReference type="ARBA" id="ARBA00014053"/>
    </source>
</evidence>
<organism evidence="10 11">
    <name type="scientific">Saprolegnia parasitica (strain CBS 223.65)</name>
    <dbReference type="NCBI Taxonomy" id="695850"/>
    <lineage>
        <taxon>Eukaryota</taxon>
        <taxon>Sar</taxon>
        <taxon>Stramenopiles</taxon>
        <taxon>Oomycota</taxon>
        <taxon>Saprolegniomycetes</taxon>
        <taxon>Saprolegniales</taxon>
        <taxon>Saprolegniaceae</taxon>
        <taxon>Saprolegnia</taxon>
    </lineage>
</organism>
<dbReference type="GO" id="GO:0000922">
    <property type="term" value="C:spindle pole"/>
    <property type="evidence" value="ECO:0007669"/>
    <property type="project" value="UniProtKB-SubCell"/>
</dbReference>
<dbReference type="InterPro" id="IPR029157">
    <property type="entry name" value="CEP44_CC"/>
</dbReference>
<dbReference type="GeneID" id="24123320"/>
<evidence type="ECO:0000256" key="1">
    <source>
        <dbReference type="ARBA" id="ARBA00004114"/>
    </source>
</evidence>
<dbReference type="InterPro" id="IPR033603">
    <property type="entry name" value="CEP44"/>
</dbReference>
<keyword evidence="7" id="KW-0206">Cytoskeleton</keyword>
<accession>A0A067CVU5</accession>
<evidence type="ECO:0000256" key="3">
    <source>
        <dbReference type="ARBA" id="ARBA00004647"/>
    </source>
</evidence>
<evidence type="ECO:0000256" key="5">
    <source>
        <dbReference type="ARBA" id="ARBA00022490"/>
    </source>
</evidence>
<dbReference type="GO" id="GO:0005814">
    <property type="term" value="C:centriole"/>
    <property type="evidence" value="ECO:0007669"/>
    <property type="project" value="UniProtKB-SubCell"/>
</dbReference>
<evidence type="ECO:0000256" key="2">
    <source>
        <dbReference type="ARBA" id="ARBA00004214"/>
    </source>
</evidence>
<evidence type="ECO:0000256" key="7">
    <source>
        <dbReference type="ARBA" id="ARBA00023212"/>
    </source>
</evidence>
<dbReference type="AlphaFoldDB" id="A0A067CVU5"/>
<dbReference type="Pfam" id="PF15007">
    <property type="entry name" value="CEP44"/>
    <property type="match status" value="1"/>
</dbReference>
<keyword evidence="11" id="KW-1185">Reference proteome</keyword>
<keyword evidence="5" id="KW-0963">Cytoplasm</keyword>
<dbReference type="OMA" id="YRWPPEP"/>
<feature type="domain" description="Centrosomal CEP44" evidence="9">
    <location>
        <begin position="5"/>
        <end position="135"/>
    </location>
</feature>
<evidence type="ECO:0000313" key="10">
    <source>
        <dbReference type="EMBL" id="KDO34623.1"/>
    </source>
</evidence>
<dbReference type="STRING" id="695850.A0A067CVU5"/>
<dbReference type="OrthoDB" id="259598at2759"/>
<evidence type="ECO:0000313" key="11">
    <source>
        <dbReference type="Proteomes" id="UP000030745"/>
    </source>
</evidence>
<dbReference type="Proteomes" id="UP000030745">
    <property type="component" value="Unassembled WGS sequence"/>
</dbReference>